<dbReference type="EMBL" id="AVOT02009065">
    <property type="protein sequence ID" value="MBW0487306.1"/>
    <property type="molecule type" value="Genomic_DNA"/>
</dbReference>
<gene>
    <name evidence="1" type="ORF">O181_027021</name>
</gene>
<sequence length="105" mass="12078">MKDVGEDVAISSLHPLQGDMYLPPLSFYASPEDQWDDEEEPEDIETSLKVVPASYHHYLYVFYKVKSEKLPPHCACDHHIKLEGLLPPVVLIYSLSNYESETLWV</sequence>
<keyword evidence="2" id="KW-1185">Reference proteome</keyword>
<dbReference type="Proteomes" id="UP000765509">
    <property type="component" value="Unassembled WGS sequence"/>
</dbReference>
<name>A0A9Q3CLI4_9BASI</name>
<evidence type="ECO:0000313" key="2">
    <source>
        <dbReference type="Proteomes" id="UP000765509"/>
    </source>
</evidence>
<comment type="caution">
    <text evidence="1">The sequence shown here is derived from an EMBL/GenBank/DDBJ whole genome shotgun (WGS) entry which is preliminary data.</text>
</comment>
<proteinExistence type="predicted"/>
<accession>A0A9Q3CLI4</accession>
<organism evidence="1 2">
    <name type="scientific">Austropuccinia psidii MF-1</name>
    <dbReference type="NCBI Taxonomy" id="1389203"/>
    <lineage>
        <taxon>Eukaryota</taxon>
        <taxon>Fungi</taxon>
        <taxon>Dikarya</taxon>
        <taxon>Basidiomycota</taxon>
        <taxon>Pucciniomycotina</taxon>
        <taxon>Pucciniomycetes</taxon>
        <taxon>Pucciniales</taxon>
        <taxon>Sphaerophragmiaceae</taxon>
        <taxon>Austropuccinia</taxon>
    </lineage>
</organism>
<evidence type="ECO:0000313" key="1">
    <source>
        <dbReference type="EMBL" id="MBW0487306.1"/>
    </source>
</evidence>
<protein>
    <submittedName>
        <fullName evidence="1">Uncharacterized protein</fullName>
    </submittedName>
</protein>
<reference evidence="1" key="1">
    <citation type="submission" date="2021-03" db="EMBL/GenBank/DDBJ databases">
        <title>Draft genome sequence of rust myrtle Austropuccinia psidii MF-1, a brazilian biotype.</title>
        <authorList>
            <person name="Quecine M.C."/>
            <person name="Pachon D.M.R."/>
            <person name="Bonatelli M.L."/>
            <person name="Correr F.H."/>
            <person name="Franceschini L.M."/>
            <person name="Leite T.F."/>
            <person name="Margarido G.R.A."/>
            <person name="Almeida C.A."/>
            <person name="Ferrarezi J.A."/>
            <person name="Labate C.A."/>
        </authorList>
    </citation>
    <scope>NUCLEOTIDE SEQUENCE</scope>
    <source>
        <strain evidence="1">MF-1</strain>
    </source>
</reference>
<dbReference type="AlphaFoldDB" id="A0A9Q3CLI4"/>